<gene>
    <name evidence="2" type="ORF">JD844_031998</name>
</gene>
<evidence type="ECO:0000313" key="3">
    <source>
        <dbReference type="Proteomes" id="UP000826234"/>
    </source>
</evidence>
<feature type="compositionally biased region" description="Pro residues" evidence="1">
    <location>
        <begin position="46"/>
        <end position="56"/>
    </location>
</feature>
<comment type="caution">
    <text evidence="2">The sequence shown here is derived from an EMBL/GenBank/DDBJ whole genome shotgun (WGS) entry which is preliminary data.</text>
</comment>
<dbReference type="Proteomes" id="UP000826234">
    <property type="component" value="Unassembled WGS sequence"/>
</dbReference>
<name>A0ABQ7T4C9_PHRPL</name>
<feature type="non-terminal residue" evidence="2">
    <location>
        <position position="1"/>
    </location>
</feature>
<proteinExistence type="predicted"/>
<keyword evidence="3" id="KW-1185">Reference proteome</keyword>
<reference evidence="2 3" key="1">
    <citation type="journal article" date="2022" name="Gigascience">
        <title>A chromosome-level genome assembly and annotation of the desert horned lizard, Phrynosoma platyrhinos, provides insight into chromosomal rearrangements among reptiles.</title>
        <authorList>
            <person name="Koochekian N."/>
            <person name="Ascanio A."/>
            <person name="Farleigh K."/>
            <person name="Card D.C."/>
            <person name="Schield D.R."/>
            <person name="Castoe T.A."/>
            <person name="Jezkova T."/>
        </authorList>
    </citation>
    <scope>NUCLEOTIDE SEQUENCE [LARGE SCALE GENOMIC DNA]</scope>
    <source>
        <strain evidence="2">NK-2021</strain>
    </source>
</reference>
<organism evidence="2 3">
    <name type="scientific">Phrynosoma platyrhinos</name>
    <name type="common">Desert horned lizard</name>
    <dbReference type="NCBI Taxonomy" id="52577"/>
    <lineage>
        <taxon>Eukaryota</taxon>
        <taxon>Metazoa</taxon>
        <taxon>Chordata</taxon>
        <taxon>Craniata</taxon>
        <taxon>Vertebrata</taxon>
        <taxon>Euteleostomi</taxon>
        <taxon>Lepidosauria</taxon>
        <taxon>Squamata</taxon>
        <taxon>Bifurcata</taxon>
        <taxon>Unidentata</taxon>
        <taxon>Episquamata</taxon>
        <taxon>Toxicofera</taxon>
        <taxon>Iguania</taxon>
        <taxon>Phrynosomatidae</taxon>
        <taxon>Phrynosomatinae</taxon>
        <taxon>Phrynosoma</taxon>
    </lineage>
</organism>
<sequence>TVAGWWPSSQPGLRRERERRRGLAGSGGESAERGRRCSSSRALTSLPPPPQRPLAPPDCRLRSRAQHVLLLPPPPPLERSRGPGAPLCPLRFPPPSPLPLSQLEAAAESLVAFLRRRRNYLLAPENSALVSAVASASFDLFFPPGLKVALFVLSQQNKASWRRKRKRVARFCGFCPEELTLLCVQGLNECLSQENHLYSKGNFNSLGDFLLLDLGTSKLETGEKMIKGEEPIRVRVMSKCLQCR</sequence>
<evidence type="ECO:0000256" key="1">
    <source>
        <dbReference type="SAM" id="MobiDB-lite"/>
    </source>
</evidence>
<dbReference type="EMBL" id="JAIPUX010001232">
    <property type="protein sequence ID" value="KAH0624495.1"/>
    <property type="molecule type" value="Genomic_DNA"/>
</dbReference>
<feature type="region of interest" description="Disordered" evidence="1">
    <location>
        <begin position="1"/>
        <end position="57"/>
    </location>
</feature>
<evidence type="ECO:0000313" key="2">
    <source>
        <dbReference type="EMBL" id="KAH0624495.1"/>
    </source>
</evidence>
<protein>
    <submittedName>
        <fullName evidence="2">Uncharacterized protein</fullName>
    </submittedName>
</protein>
<accession>A0ABQ7T4C9</accession>